<dbReference type="Gene3D" id="1.10.287.70">
    <property type="match status" value="1"/>
</dbReference>
<dbReference type="EMBL" id="GG662699">
    <property type="protein sequence ID" value="EWS74312.1"/>
    <property type="molecule type" value="Genomic_DNA"/>
</dbReference>
<feature type="compositionally biased region" description="Acidic residues" evidence="6">
    <location>
        <begin position="867"/>
        <end position="876"/>
    </location>
</feature>
<feature type="transmembrane region" description="Helical" evidence="7">
    <location>
        <begin position="359"/>
        <end position="379"/>
    </location>
</feature>
<dbReference type="InParanoid" id="W7XAF6"/>
<evidence type="ECO:0000313" key="9">
    <source>
        <dbReference type="EMBL" id="EWS74312.1"/>
    </source>
</evidence>
<feature type="compositionally biased region" description="Basic residues" evidence="6">
    <location>
        <begin position="988"/>
        <end position="999"/>
    </location>
</feature>
<evidence type="ECO:0000256" key="1">
    <source>
        <dbReference type="ARBA" id="ARBA00004141"/>
    </source>
</evidence>
<reference evidence="10" key="1">
    <citation type="journal article" date="2006" name="PLoS Biol.">
        <title>Macronuclear genome sequence of the ciliate Tetrahymena thermophila, a model eukaryote.</title>
        <authorList>
            <person name="Eisen J.A."/>
            <person name="Coyne R.S."/>
            <person name="Wu M."/>
            <person name="Wu D."/>
            <person name="Thiagarajan M."/>
            <person name="Wortman J.R."/>
            <person name="Badger J.H."/>
            <person name="Ren Q."/>
            <person name="Amedeo P."/>
            <person name="Jones K.M."/>
            <person name="Tallon L.J."/>
            <person name="Delcher A.L."/>
            <person name="Salzberg S.L."/>
            <person name="Silva J.C."/>
            <person name="Haas B.J."/>
            <person name="Majoros W.H."/>
            <person name="Farzad M."/>
            <person name="Carlton J.M."/>
            <person name="Smith R.K. Jr."/>
            <person name="Garg J."/>
            <person name="Pearlman R.E."/>
            <person name="Karrer K.M."/>
            <person name="Sun L."/>
            <person name="Manning G."/>
            <person name="Elde N.C."/>
            <person name="Turkewitz A.P."/>
            <person name="Asai D.J."/>
            <person name="Wilkes D.E."/>
            <person name="Wang Y."/>
            <person name="Cai H."/>
            <person name="Collins K."/>
            <person name="Stewart B.A."/>
            <person name="Lee S.R."/>
            <person name="Wilamowska K."/>
            <person name="Weinberg Z."/>
            <person name="Ruzzo W.L."/>
            <person name="Wloga D."/>
            <person name="Gaertig J."/>
            <person name="Frankel J."/>
            <person name="Tsao C.-C."/>
            <person name="Gorovsky M.A."/>
            <person name="Keeling P.J."/>
            <person name="Waller R.F."/>
            <person name="Patron N.J."/>
            <person name="Cherry J.M."/>
            <person name="Stover N.A."/>
            <person name="Krieger C.J."/>
            <person name="del Toro C."/>
            <person name="Ryder H.F."/>
            <person name="Williamson S.C."/>
            <person name="Barbeau R.A."/>
            <person name="Hamilton E.P."/>
            <person name="Orias E."/>
        </authorList>
    </citation>
    <scope>NUCLEOTIDE SEQUENCE [LARGE SCALE GENOMIC DNA]</scope>
    <source>
        <strain evidence="10">SB210</strain>
    </source>
</reference>
<evidence type="ECO:0000256" key="3">
    <source>
        <dbReference type="ARBA" id="ARBA00022989"/>
    </source>
</evidence>
<dbReference type="GO" id="GO:0035725">
    <property type="term" value="P:sodium ion transmembrane transport"/>
    <property type="evidence" value="ECO:0007669"/>
    <property type="project" value="TreeGrafter"/>
</dbReference>
<feature type="coiled-coil region" evidence="5">
    <location>
        <begin position="105"/>
        <end position="132"/>
    </location>
</feature>
<dbReference type="OrthoDB" id="444079at2759"/>
<feature type="transmembrane region" description="Helical" evidence="7">
    <location>
        <begin position="511"/>
        <end position="529"/>
    </location>
</feature>
<dbReference type="Pfam" id="PF00520">
    <property type="entry name" value="Ion_trans"/>
    <property type="match status" value="1"/>
</dbReference>
<dbReference type="AlphaFoldDB" id="W7XAF6"/>
<name>W7XAF6_TETTS</name>
<evidence type="ECO:0000256" key="4">
    <source>
        <dbReference type="ARBA" id="ARBA00023136"/>
    </source>
</evidence>
<accession>W7XAF6</accession>
<dbReference type="PANTHER" id="PTHR45689:SF5">
    <property type="entry name" value="I[[H]] CHANNEL, ISOFORM E"/>
    <property type="match status" value="1"/>
</dbReference>
<proteinExistence type="predicted"/>
<dbReference type="GO" id="GO:0003254">
    <property type="term" value="P:regulation of membrane depolarization"/>
    <property type="evidence" value="ECO:0007669"/>
    <property type="project" value="TreeGrafter"/>
</dbReference>
<comment type="subcellular location">
    <subcellularLocation>
        <location evidence="1">Membrane</location>
        <topology evidence="1">Multi-pass membrane protein</topology>
    </subcellularLocation>
</comment>
<keyword evidence="2 7" id="KW-0812">Transmembrane</keyword>
<evidence type="ECO:0000259" key="8">
    <source>
        <dbReference type="Pfam" id="PF00520"/>
    </source>
</evidence>
<dbReference type="GO" id="GO:0098855">
    <property type="term" value="C:HCN channel complex"/>
    <property type="evidence" value="ECO:0007669"/>
    <property type="project" value="TreeGrafter"/>
</dbReference>
<dbReference type="eggNOG" id="KOG0500">
    <property type="taxonomic scope" value="Eukaryota"/>
</dbReference>
<keyword evidence="10" id="KW-1185">Reference proteome</keyword>
<feature type="region of interest" description="Disordered" evidence="6">
    <location>
        <begin position="972"/>
        <end position="1001"/>
    </location>
</feature>
<feature type="region of interest" description="Disordered" evidence="6">
    <location>
        <begin position="867"/>
        <end position="896"/>
    </location>
</feature>
<feature type="domain" description="Ion transport" evidence="8">
    <location>
        <begin position="331"/>
        <end position="566"/>
    </location>
</feature>
<dbReference type="KEGG" id="tet:TTHERM_000129329"/>
<feature type="transmembrane region" description="Helical" evidence="7">
    <location>
        <begin position="454"/>
        <end position="475"/>
    </location>
</feature>
<evidence type="ECO:0000313" key="10">
    <source>
        <dbReference type="Proteomes" id="UP000009168"/>
    </source>
</evidence>
<organism evidence="9 10">
    <name type="scientific">Tetrahymena thermophila (strain SB210)</name>
    <dbReference type="NCBI Taxonomy" id="312017"/>
    <lineage>
        <taxon>Eukaryota</taxon>
        <taxon>Sar</taxon>
        <taxon>Alveolata</taxon>
        <taxon>Ciliophora</taxon>
        <taxon>Intramacronucleata</taxon>
        <taxon>Oligohymenophorea</taxon>
        <taxon>Hymenostomatida</taxon>
        <taxon>Tetrahymenina</taxon>
        <taxon>Tetrahymenidae</taxon>
        <taxon>Tetrahymena</taxon>
    </lineage>
</organism>
<dbReference type="PANTHER" id="PTHR45689">
    <property type="entry name" value="I[[H]] CHANNEL, ISOFORM E"/>
    <property type="match status" value="1"/>
</dbReference>
<evidence type="ECO:0000256" key="5">
    <source>
        <dbReference type="SAM" id="Coils"/>
    </source>
</evidence>
<protein>
    <submittedName>
        <fullName evidence="9">Cation channel family protein</fullName>
    </submittedName>
</protein>
<dbReference type="InterPro" id="IPR051413">
    <property type="entry name" value="K/Na_HCN_channel"/>
</dbReference>
<evidence type="ECO:0000256" key="7">
    <source>
        <dbReference type="SAM" id="Phobius"/>
    </source>
</evidence>
<keyword evidence="4 7" id="KW-0472">Membrane</keyword>
<dbReference type="SUPFAM" id="SSF51206">
    <property type="entry name" value="cAMP-binding domain-like"/>
    <property type="match status" value="1"/>
</dbReference>
<feature type="transmembrane region" description="Helical" evidence="7">
    <location>
        <begin position="411"/>
        <end position="433"/>
    </location>
</feature>
<keyword evidence="3 7" id="KW-1133">Transmembrane helix</keyword>
<dbReference type="RefSeq" id="XP_012653133.1">
    <property type="nucleotide sequence ID" value="XM_012797679.1"/>
</dbReference>
<dbReference type="InterPro" id="IPR014710">
    <property type="entry name" value="RmlC-like_jellyroll"/>
</dbReference>
<dbReference type="InterPro" id="IPR005821">
    <property type="entry name" value="Ion_trans_dom"/>
</dbReference>
<keyword evidence="5" id="KW-0175">Coiled coil</keyword>
<evidence type="ECO:0000256" key="2">
    <source>
        <dbReference type="ARBA" id="ARBA00022692"/>
    </source>
</evidence>
<gene>
    <name evidence="9" type="ORF">TTHERM_000129329</name>
</gene>
<dbReference type="InterPro" id="IPR018490">
    <property type="entry name" value="cNMP-bd_dom_sf"/>
</dbReference>
<evidence type="ECO:0000256" key="6">
    <source>
        <dbReference type="SAM" id="MobiDB-lite"/>
    </source>
</evidence>
<dbReference type="GO" id="GO:0005249">
    <property type="term" value="F:voltage-gated potassium channel activity"/>
    <property type="evidence" value="ECO:0007669"/>
    <property type="project" value="TreeGrafter"/>
</dbReference>
<dbReference type="SUPFAM" id="SSF81324">
    <property type="entry name" value="Voltage-gated potassium channels"/>
    <property type="match status" value="1"/>
</dbReference>
<dbReference type="Proteomes" id="UP000009168">
    <property type="component" value="Unassembled WGS sequence"/>
</dbReference>
<feature type="transmembrane region" description="Helical" evidence="7">
    <location>
        <begin position="328"/>
        <end position="347"/>
    </location>
</feature>
<feature type="transmembrane region" description="Helical" evidence="7">
    <location>
        <begin position="536"/>
        <end position="561"/>
    </location>
</feature>
<dbReference type="GeneID" id="24437416"/>
<dbReference type="Gene3D" id="2.60.120.10">
    <property type="entry name" value="Jelly Rolls"/>
    <property type="match status" value="1"/>
</dbReference>
<sequence length="1207" mass="142569">MNLNQISSFLNTSSQLDCKESGIFTKFKQPKLEQQNQNLGDQSYSLQQFPSQLLTAAGKINKSRIYKDVVSEFRNQQLQIQNENSIDQSYGNCNEDTQHKFSEQNQMLFNECDDAHNKFQKIENEISQVNTKDQNISKFITDDNKLSLIETIHLSHNHQKSQQINLKEQQTLSLKQVANLISVNQKAFKKRKNLLNIENKNTKDIWKKKWMEILALVSKMQTIAKQNKLFFRPNQLKEIQIRLINDLSSNQTHSNQISQFNRYKLGKFMTYGNLKGILSFKNYRKLIKFILKYFGCIIKSFNKFKLTSKNIGIFFLKKFPLFQSQSSLYIIWEAIIFVISSTLFLYIPFEFCFNLQRDIFFIYFIQYISTIALSIDIFIKFNTLSTEQGTFIEQHLQIFSNYISSYFLLDLISMISLNSQILDVNGLQFLFFLRILQPFKILEVFREQFLLKTSIYGVLSLLYLLVQVIYFAHLFTCLWNYVGLYQLQQGQGWMVNYNFQTESVTNRYIQIFYYAIVTMTTIGYGDFTAQSQLEKLLMIFVAFFSCGIFGYTINSIGNILYDFKQKQDLYLQELAKVNKYFKQNNVEFGLQCRAKKYIQYLYSDQYCDQSCSIKSLSSLSDYLQKEIQQDVYIRMLKKVPIFREIFTEQIFSELALQVKEKIYCHDQQIINDDDQEEENESILYFINDGTILEYCQYDQKTELKEIQRFRYGQYFGLLRFMNVETNSKLKYKSVGVSSILQISYSNFKETLSKFDIEYQKFCFLKDQVIHQSNLSKIHIYCQSCQQKNHTLEQCPYLFYEGKKEIILRQYLKECNETIRNFKRRQREKSQNAILNLDKVQKVADNYYLKNIELFSLWDLSLLSQSETDYDDEEEEENKDKQNQTQSDSQSEVEEIKQQINELKLQNEQKQGEFQKRLLYDDQQRIQNDRKISLQIHQLENQSLSEQTDNNASNSANKLSVIFSGLSSKQFQDEESVTQEDNHFNQTSKIKRNKSQKKLKTKDQSFKIINTQDQEQLIKHINSQNIISTQKKLDKLQTLGTQSNKNAFKQQCLLVLKNIQSYLQQSNHNYAYCSIISCSNCSKIETMTQNLLKQMSVLDKSKSNNSDCMTSLTSELNVKKVCQSIRFKPEGNQTINQNKIQMSLNKNGSIYQQISKGSSKQLVIIFDQLFIYDFDRLRNYQFYFPNGNYQKIIEKIQSQNQHKNIFCL</sequence>